<feature type="region of interest" description="Disordered" evidence="1">
    <location>
        <begin position="23"/>
        <end position="66"/>
    </location>
</feature>
<dbReference type="Gene3D" id="3.10.100.10">
    <property type="entry name" value="Mannose-Binding Protein A, subunit A"/>
    <property type="match status" value="1"/>
</dbReference>
<reference evidence="4 5" key="1">
    <citation type="submission" date="2019-12" db="EMBL/GenBank/DDBJ databases">
        <title>Chromosome-level assembly of the Caenorhabditis remanei genome.</title>
        <authorList>
            <person name="Teterina A.A."/>
            <person name="Willis J.H."/>
            <person name="Phillips P.C."/>
        </authorList>
    </citation>
    <scope>NUCLEOTIDE SEQUENCE [LARGE SCALE GENOMIC DNA]</scope>
    <source>
        <strain evidence="4 5">PX506</strain>
        <tissue evidence="4">Whole organism</tissue>
    </source>
</reference>
<dbReference type="SUPFAM" id="SSF56436">
    <property type="entry name" value="C-type lectin-like"/>
    <property type="match status" value="1"/>
</dbReference>
<sequence length="243" mass="27053">MNPSFLLFIFLIGVTVSIIVKGKGGGGRGRYDYDSDSSDSHEHRPRPHRPRPPRPQPGRPPRERTNCPANWLLFKRPQGNWCVGTFVHPTMLGVGVSEEQCKSHGAKLTGFQSSEERMRIAEAGRQLVIQNNLVKPSVWVGARNKPECGSRSACPDSRNSFYWTDGHTQNGTDGFGWQAGNPMLEYGYKDVHRVYGISGCVVLSIGRNGVTAYEVWKGFMHGLLDDTWCHSTTRLYACGKKAT</sequence>
<evidence type="ECO:0000256" key="1">
    <source>
        <dbReference type="SAM" id="MobiDB-lite"/>
    </source>
</evidence>
<evidence type="ECO:0000256" key="2">
    <source>
        <dbReference type="SAM" id="SignalP"/>
    </source>
</evidence>
<protein>
    <recommendedName>
        <fullName evidence="3">C-type lectin domain-containing protein</fullName>
    </recommendedName>
</protein>
<dbReference type="InterPro" id="IPR001304">
    <property type="entry name" value="C-type_lectin-like"/>
</dbReference>
<evidence type="ECO:0000313" key="4">
    <source>
        <dbReference type="EMBL" id="KAF1771703.1"/>
    </source>
</evidence>
<dbReference type="CTD" id="9806038"/>
<feature type="domain" description="C-type lectin" evidence="3">
    <location>
        <begin position="67"/>
        <end position="239"/>
    </location>
</feature>
<comment type="caution">
    <text evidence="4">The sequence shown here is derived from an EMBL/GenBank/DDBJ whole genome shotgun (WGS) entry which is preliminary data.</text>
</comment>
<dbReference type="PANTHER" id="PTHR47517">
    <property type="entry name" value="C-TYPE LECTIN-RELATED"/>
    <property type="match status" value="1"/>
</dbReference>
<dbReference type="RefSeq" id="XP_003107373.2">
    <property type="nucleotide sequence ID" value="XM_003107325.2"/>
</dbReference>
<dbReference type="AlphaFoldDB" id="A0A6A5HYE1"/>
<proteinExistence type="predicted"/>
<dbReference type="GeneID" id="9806038"/>
<dbReference type="CDD" id="cd00037">
    <property type="entry name" value="CLECT"/>
    <property type="match status" value="1"/>
</dbReference>
<dbReference type="PANTHER" id="PTHR47517:SF2">
    <property type="entry name" value="C-TYPE LECTIN DOMAIN-CONTAINING PROTEIN"/>
    <property type="match status" value="1"/>
</dbReference>
<dbReference type="SMART" id="SM00034">
    <property type="entry name" value="CLECT"/>
    <property type="match status" value="1"/>
</dbReference>
<dbReference type="InterPro" id="IPR016186">
    <property type="entry name" value="C-type_lectin-like/link_sf"/>
</dbReference>
<evidence type="ECO:0000313" key="5">
    <source>
        <dbReference type="Proteomes" id="UP000483820"/>
    </source>
</evidence>
<organism evidence="4 5">
    <name type="scientific">Caenorhabditis remanei</name>
    <name type="common">Caenorhabditis vulgaris</name>
    <dbReference type="NCBI Taxonomy" id="31234"/>
    <lineage>
        <taxon>Eukaryota</taxon>
        <taxon>Metazoa</taxon>
        <taxon>Ecdysozoa</taxon>
        <taxon>Nematoda</taxon>
        <taxon>Chromadorea</taxon>
        <taxon>Rhabditida</taxon>
        <taxon>Rhabditina</taxon>
        <taxon>Rhabditomorpha</taxon>
        <taxon>Rhabditoidea</taxon>
        <taxon>Rhabditidae</taxon>
        <taxon>Peloderinae</taxon>
        <taxon>Caenorhabditis</taxon>
    </lineage>
</organism>
<feature type="signal peptide" evidence="2">
    <location>
        <begin position="1"/>
        <end position="17"/>
    </location>
</feature>
<dbReference type="EMBL" id="WUAV01000001">
    <property type="protein sequence ID" value="KAF1771703.1"/>
    <property type="molecule type" value="Genomic_DNA"/>
</dbReference>
<accession>A0A6A5HYE1</accession>
<dbReference type="KEGG" id="crq:GCK72_003530"/>
<dbReference type="InterPro" id="IPR016187">
    <property type="entry name" value="CTDL_fold"/>
</dbReference>
<gene>
    <name evidence="4" type="ORF">GCK72_003530</name>
</gene>
<name>A0A6A5HYE1_CAERE</name>
<dbReference type="Proteomes" id="UP000483820">
    <property type="component" value="Chromosome I"/>
</dbReference>
<feature type="compositionally biased region" description="Basic and acidic residues" evidence="1">
    <location>
        <begin position="29"/>
        <end position="42"/>
    </location>
</feature>
<evidence type="ECO:0000259" key="3">
    <source>
        <dbReference type="SMART" id="SM00034"/>
    </source>
</evidence>
<feature type="chain" id="PRO_5025469427" description="C-type lectin domain-containing protein" evidence="2">
    <location>
        <begin position="18"/>
        <end position="243"/>
    </location>
</feature>
<feature type="compositionally biased region" description="Basic residues" evidence="1">
    <location>
        <begin position="43"/>
        <end position="52"/>
    </location>
</feature>
<keyword evidence="2" id="KW-0732">Signal</keyword>